<dbReference type="EMBL" id="AVOT02017342">
    <property type="protein sequence ID" value="MBW0503383.1"/>
    <property type="molecule type" value="Genomic_DNA"/>
</dbReference>
<feature type="compositionally biased region" description="Pro residues" evidence="1">
    <location>
        <begin position="1"/>
        <end position="15"/>
    </location>
</feature>
<name>A0A9Q3DME7_9BASI</name>
<evidence type="ECO:0000313" key="2">
    <source>
        <dbReference type="EMBL" id="MBW0503383.1"/>
    </source>
</evidence>
<gene>
    <name evidence="2" type="ORF">O181_043098</name>
</gene>
<evidence type="ECO:0000256" key="1">
    <source>
        <dbReference type="SAM" id="MobiDB-lite"/>
    </source>
</evidence>
<organism evidence="2 3">
    <name type="scientific">Austropuccinia psidii MF-1</name>
    <dbReference type="NCBI Taxonomy" id="1389203"/>
    <lineage>
        <taxon>Eukaryota</taxon>
        <taxon>Fungi</taxon>
        <taxon>Dikarya</taxon>
        <taxon>Basidiomycota</taxon>
        <taxon>Pucciniomycotina</taxon>
        <taxon>Pucciniomycetes</taxon>
        <taxon>Pucciniales</taxon>
        <taxon>Sphaerophragmiaceae</taxon>
        <taxon>Austropuccinia</taxon>
    </lineage>
</organism>
<dbReference type="AlphaFoldDB" id="A0A9Q3DME7"/>
<sequence length="131" mass="15202">MIHPLDPPSLVPSPEIPTASSPHSNDEAWQEFTDFPPTLMIPPAMVHKSINQIFLEDCQLLHMIPFVDMAHQNDMHWEFQEEQNSLLGQALEPYPKQNITPIVPRFLKKKSHYFLFLPFVIHSFKLSICIQ</sequence>
<comment type="caution">
    <text evidence="2">The sequence shown here is derived from an EMBL/GenBank/DDBJ whole genome shotgun (WGS) entry which is preliminary data.</text>
</comment>
<keyword evidence="3" id="KW-1185">Reference proteome</keyword>
<reference evidence="2" key="1">
    <citation type="submission" date="2021-03" db="EMBL/GenBank/DDBJ databases">
        <title>Draft genome sequence of rust myrtle Austropuccinia psidii MF-1, a brazilian biotype.</title>
        <authorList>
            <person name="Quecine M.C."/>
            <person name="Pachon D.M.R."/>
            <person name="Bonatelli M.L."/>
            <person name="Correr F.H."/>
            <person name="Franceschini L.M."/>
            <person name="Leite T.F."/>
            <person name="Margarido G.R.A."/>
            <person name="Almeida C.A."/>
            <person name="Ferrarezi J.A."/>
            <person name="Labate C.A."/>
        </authorList>
    </citation>
    <scope>NUCLEOTIDE SEQUENCE</scope>
    <source>
        <strain evidence="2">MF-1</strain>
    </source>
</reference>
<accession>A0A9Q3DME7</accession>
<feature type="region of interest" description="Disordered" evidence="1">
    <location>
        <begin position="1"/>
        <end position="29"/>
    </location>
</feature>
<evidence type="ECO:0000313" key="3">
    <source>
        <dbReference type="Proteomes" id="UP000765509"/>
    </source>
</evidence>
<dbReference type="Proteomes" id="UP000765509">
    <property type="component" value="Unassembled WGS sequence"/>
</dbReference>
<protein>
    <submittedName>
        <fullName evidence="2">Uncharacterized protein</fullName>
    </submittedName>
</protein>
<proteinExistence type="predicted"/>